<evidence type="ECO:0000313" key="2">
    <source>
        <dbReference type="EMBL" id="ABG33132.1"/>
    </source>
</evidence>
<dbReference type="Pfam" id="PF07876">
    <property type="entry name" value="Dabb"/>
    <property type="match status" value="1"/>
</dbReference>
<dbReference type="AlphaFoldDB" id="Q162G1"/>
<proteinExistence type="predicted"/>
<dbReference type="Proteomes" id="UP000007029">
    <property type="component" value="Chromosome"/>
</dbReference>
<dbReference type="Gene3D" id="3.30.70.100">
    <property type="match status" value="1"/>
</dbReference>
<dbReference type="RefSeq" id="WP_011569745.1">
    <property type="nucleotide sequence ID" value="NC_008209.1"/>
</dbReference>
<dbReference type="InterPro" id="IPR011008">
    <property type="entry name" value="Dimeric_a/b-barrel"/>
</dbReference>
<dbReference type="KEGG" id="rde:RD1_3658"/>
<dbReference type="PROSITE" id="PS51502">
    <property type="entry name" value="S_R_A_B_BARREL"/>
    <property type="match status" value="1"/>
</dbReference>
<name>Q162G1_ROSDO</name>
<dbReference type="InterPro" id="IPR013097">
    <property type="entry name" value="Dabb"/>
</dbReference>
<reference evidence="2 3" key="1">
    <citation type="journal article" date="2007" name="J. Bacteriol.">
        <title>The complete genome sequence of Roseobacter denitrificans reveals a mixotrophic rather than photosynthetic metabolism.</title>
        <authorList>
            <person name="Swingley W.D."/>
            <person name="Sadekar S."/>
            <person name="Mastrian S.D."/>
            <person name="Matthies H.J."/>
            <person name="Hao J."/>
            <person name="Ramos H."/>
            <person name="Acharya C.R."/>
            <person name="Conrad A.L."/>
            <person name="Taylor H.L."/>
            <person name="Dejesa L.C."/>
            <person name="Shah M.K."/>
            <person name="O'huallachain M.E."/>
            <person name="Lince M.T."/>
            <person name="Blankenship R.E."/>
            <person name="Beatty J.T."/>
            <person name="Touchman J.W."/>
        </authorList>
    </citation>
    <scope>NUCLEOTIDE SEQUENCE [LARGE SCALE GENOMIC DNA]</scope>
    <source>
        <strain evidence="3">ATCC 33942 / OCh 114</strain>
    </source>
</reference>
<sequence length="97" mass="10960">MPPRPNIRHVVFFSAKDKADLPRIIDGLSLLADIPHSEVFEVRQNTRDDALSGEVDVVVYAEFASNEDLTAYKAHPLYLKAIDIVRPLRDLRIAADF</sequence>
<organism evidence="2 3">
    <name type="scientific">Roseobacter denitrificans (strain ATCC 33942 / OCh 114)</name>
    <name type="common">Erythrobacter sp. (strain OCh 114)</name>
    <name type="synonym">Roseobacter denitrificans</name>
    <dbReference type="NCBI Taxonomy" id="375451"/>
    <lineage>
        <taxon>Bacteria</taxon>
        <taxon>Pseudomonadati</taxon>
        <taxon>Pseudomonadota</taxon>
        <taxon>Alphaproteobacteria</taxon>
        <taxon>Rhodobacterales</taxon>
        <taxon>Roseobacteraceae</taxon>
        <taxon>Roseobacter</taxon>
    </lineage>
</organism>
<keyword evidence="3" id="KW-1185">Reference proteome</keyword>
<dbReference type="eggNOG" id="ENOG5032T7W">
    <property type="taxonomic scope" value="Bacteria"/>
</dbReference>
<dbReference type="SMART" id="SM00886">
    <property type="entry name" value="Dabb"/>
    <property type="match status" value="1"/>
</dbReference>
<dbReference type="STRING" id="375451.RD1_3658"/>
<dbReference type="OrthoDB" id="9813140at2"/>
<evidence type="ECO:0000313" key="3">
    <source>
        <dbReference type="Proteomes" id="UP000007029"/>
    </source>
</evidence>
<dbReference type="SUPFAM" id="SSF54909">
    <property type="entry name" value="Dimeric alpha+beta barrel"/>
    <property type="match status" value="1"/>
</dbReference>
<dbReference type="EMBL" id="CP000362">
    <property type="protein sequence ID" value="ABG33132.1"/>
    <property type="molecule type" value="Genomic_DNA"/>
</dbReference>
<gene>
    <name evidence="2" type="ordered locus">RD1_3658</name>
</gene>
<feature type="domain" description="Stress-response A/B barrel" evidence="1">
    <location>
        <begin position="7"/>
        <end position="97"/>
    </location>
</feature>
<evidence type="ECO:0000259" key="1">
    <source>
        <dbReference type="PROSITE" id="PS51502"/>
    </source>
</evidence>
<dbReference type="HOGENOM" id="CLU_080664_7_0_5"/>
<protein>
    <recommendedName>
        <fullName evidence="1">Stress-response A/B barrel domain-containing protein</fullName>
    </recommendedName>
</protein>
<accession>Q162G1</accession>